<evidence type="ECO:0000313" key="8">
    <source>
        <dbReference type="Proteomes" id="UP000216020"/>
    </source>
</evidence>
<evidence type="ECO:0008006" key="9">
    <source>
        <dbReference type="Google" id="ProtNLM"/>
    </source>
</evidence>
<dbReference type="PANTHER" id="PTHR39583:SF2">
    <property type="entry name" value="TYPE II SECRETION SYSTEM PROTEIN J"/>
    <property type="match status" value="1"/>
</dbReference>
<dbReference type="NCBIfam" id="TIGR02532">
    <property type="entry name" value="IV_pilin_GFxxxE"/>
    <property type="match status" value="1"/>
</dbReference>
<keyword evidence="4 6" id="KW-1133">Transmembrane helix</keyword>
<dbReference type="Proteomes" id="UP000216020">
    <property type="component" value="Unassembled WGS sequence"/>
</dbReference>
<dbReference type="InterPro" id="IPR012902">
    <property type="entry name" value="N_methyl_site"/>
</dbReference>
<accession>A0A261SBQ6</accession>
<dbReference type="AlphaFoldDB" id="A0A261SBQ6"/>
<evidence type="ECO:0000256" key="5">
    <source>
        <dbReference type="ARBA" id="ARBA00023136"/>
    </source>
</evidence>
<sequence length="214" mass="22586">MNGRGAMNGHGAARTRAAGGGQAGFTLIEVLVAITLMALVSLLAWRGISRVADTRAWLERDAADNAVVVRTLGQLERDLSLSEDGRNGDDAALPGQPLAGVAVAQEPGKPLQLEIVRAAPADDGAWQAVIWRIRDGGLWRYVGAAGARYPLPPARAGAEVMANVATLAVRFWIPGQGWVPPGTPGAGKASGIEVAVERNRDGQRERYTRVVVLR</sequence>
<protein>
    <recommendedName>
        <fullName evidence="9">Type II secretion system protein J</fullName>
    </recommendedName>
</protein>
<keyword evidence="5 6" id="KW-0472">Membrane</keyword>
<organism evidence="7 8">
    <name type="scientific">Bordetella genomosp. 10</name>
    <dbReference type="NCBI Taxonomy" id="1416804"/>
    <lineage>
        <taxon>Bacteria</taxon>
        <taxon>Pseudomonadati</taxon>
        <taxon>Pseudomonadota</taxon>
        <taxon>Betaproteobacteria</taxon>
        <taxon>Burkholderiales</taxon>
        <taxon>Alcaligenaceae</taxon>
        <taxon>Bordetella</taxon>
    </lineage>
</organism>
<evidence type="ECO:0000256" key="4">
    <source>
        <dbReference type="ARBA" id="ARBA00022989"/>
    </source>
</evidence>
<keyword evidence="8" id="KW-1185">Reference proteome</keyword>
<keyword evidence="2" id="KW-0488">Methylation</keyword>
<feature type="transmembrane region" description="Helical" evidence="6">
    <location>
        <begin position="23"/>
        <end position="45"/>
    </location>
</feature>
<reference evidence="8" key="1">
    <citation type="submission" date="2017-05" db="EMBL/GenBank/DDBJ databases">
        <title>Complete and WGS of Bordetella genogroups.</title>
        <authorList>
            <person name="Spilker T."/>
            <person name="Lipuma J."/>
        </authorList>
    </citation>
    <scope>NUCLEOTIDE SEQUENCE [LARGE SCALE GENOMIC DNA]</scope>
    <source>
        <strain evidence="8">AU16122</strain>
    </source>
</reference>
<dbReference type="GO" id="GO:0016020">
    <property type="term" value="C:membrane"/>
    <property type="evidence" value="ECO:0007669"/>
    <property type="project" value="UniProtKB-SubCell"/>
</dbReference>
<dbReference type="OrthoDB" id="9151668at2"/>
<dbReference type="GO" id="GO:0015628">
    <property type="term" value="P:protein secretion by the type II secretion system"/>
    <property type="evidence" value="ECO:0007669"/>
    <property type="project" value="TreeGrafter"/>
</dbReference>
<evidence type="ECO:0000256" key="2">
    <source>
        <dbReference type="ARBA" id="ARBA00022481"/>
    </source>
</evidence>
<name>A0A261SBQ6_9BORD</name>
<comment type="caution">
    <text evidence="7">The sequence shown here is derived from an EMBL/GenBank/DDBJ whole genome shotgun (WGS) entry which is preliminary data.</text>
</comment>
<comment type="subcellular location">
    <subcellularLocation>
        <location evidence="1">Membrane</location>
        <topology evidence="1">Single-pass membrane protein</topology>
    </subcellularLocation>
</comment>
<proteinExistence type="predicted"/>
<dbReference type="InterPro" id="IPR051621">
    <property type="entry name" value="T2SS_protein_J"/>
</dbReference>
<keyword evidence="3 6" id="KW-0812">Transmembrane</keyword>
<dbReference type="PROSITE" id="PS00409">
    <property type="entry name" value="PROKAR_NTER_METHYL"/>
    <property type="match status" value="1"/>
</dbReference>
<evidence type="ECO:0000256" key="6">
    <source>
        <dbReference type="SAM" id="Phobius"/>
    </source>
</evidence>
<dbReference type="PANTHER" id="PTHR39583">
    <property type="entry name" value="TYPE II SECRETION SYSTEM PROTEIN J-RELATED"/>
    <property type="match status" value="1"/>
</dbReference>
<gene>
    <name evidence="7" type="ORF">CAL29_09615</name>
</gene>
<dbReference type="Pfam" id="PF07963">
    <property type="entry name" value="N_methyl"/>
    <property type="match status" value="1"/>
</dbReference>
<dbReference type="EMBL" id="NEVM01000002">
    <property type="protein sequence ID" value="OZI33833.1"/>
    <property type="molecule type" value="Genomic_DNA"/>
</dbReference>
<evidence type="ECO:0000313" key="7">
    <source>
        <dbReference type="EMBL" id="OZI33833.1"/>
    </source>
</evidence>
<evidence type="ECO:0000256" key="1">
    <source>
        <dbReference type="ARBA" id="ARBA00004167"/>
    </source>
</evidence>
<evidence type="ECO:0000256" key="3">
    <source>
        <dbReference type="ARBA" id="ARBA00022692"/>
    </source>
</evidence>